<reference evidence="1 2" key="2">
    <citation type="submission" date="2016-08" db="EMBL/GenBank/DDBJ databases">
        <title>Pervasive Adenine N6-methylation of Active Genes in Fungi.</title>
        <authorList>
            <consortium name="DOE Joint Genome Institute"/>
            <person name="Mondo S.J."/>
            <person name="Dannebaum R.O."/>
            <person name="Kuo R.C."/>
            <person name="Labutti K."/>
            <person name="Haridas S."/>
            <person name="Kuo A."/>
            <person name="Salamov A."/>
            <person name="Ahrendt S.R."/>
            <person name="Lipzen A."/>
            <person name="Sullivan W."/>
            <person name="Andreopoulos W.B."/>
            <person name="Clum A."/>
            <person name="Lindquist E."/>
            <person name="Daum C."/>
            <person name="Ramamoorthy G.K."/>
            <person name="Gryganskyi A."/>
            <person name="Culley D."/>
            <person name="Magnuson J.K."/>
            <person name="James T.Y."/>
            <person name="O'Malley M.A."/>
            <person name="Stajich J.E."/>
            <person name="Spatafora J.W."/>
            <person name="Visel A."/>
            <person name="Grigoriev I.V."/>
        </authorList>
    </citation>
    <scope>NUCLEOTIDE SEQUENCE [LARGE SCALE GENOMIC DNA]</scope>
    <source>
        <strain evidence="1 2">S4</strain>
    </source>
</reference>
<dbReference type="Proteomes" id="UP000193944">
    <property type="component" value="Unassembled WGS sequence"/>
</dbReference>
<protein>
    <submittedName>
        <fullName evidence="1">Uncharacterized protein</fullName>
    </submittedName>
</protein>
<keyword evidence="2" id="KW-1185">Reference proteome</keyword>
<evidence type="ECO:0000313" key="1">
    <source>
        <dbReference type="EMBL" id="ORX63842.1"/>
    </source>
</evidence>
<gene>
    <name evidence="1" type="ORF">BCR32DRAFT_287503</name>
</gene>
<organism evidence="1 2">
    <name type="scientific">Anaeromyces robustus</name>
    <dbReference type="NCBI Taxonomy" id="1754192"/>
    <lineage>
        <taxon>Eukaryota</taxon>
        <taxon>Fungi</taxon>
        <taxon>Fungi incertae sedis</taxon>
        <taxon>Chytridiomycota</taxon>
        <taxon>Chytridiomycota incertae sedis</taxon>
        <taxon>Neocallimastigomycetes</taxon>
        <taxon>Neocallimastigales</taxon>
        <taxon>Neocallimastigaceae</taxon>
        <taxon>Anaeromyces</taxon>
    </lineage>
</organism>
<accession>A0A1Y1VRB1</accession>
<comment type="caution">
    <text evidence="1">The sequence shown here is derived from an EMBL/GenBank/DDBJ whole genome shotgun (WGS) entry which is preliminary data.</text>
</comment>
<dbReference type="AlphaFoldDB" id="A0A1Y1VRB1"/>
<name>A0A1Y1VRB1_9FUNG</name>
<reference evidence="1 2" key="1">
    <citation type="submission" date="2016-08" db="EMBL/GenBank/DDBJ databases">
        <title>A Parts List for Fungal Cellulosomes Revealed by Comparative Genomics.</title>
        <authorList>
            <consortium name="DOE Joint Genome Institute"/>
            <person name="Haitjema C.H."/>
            <person name="Gilmore S.P."/>
            <person name="Henske J.K."/>
            <person name="Solomon K.V."/>
            <person name="De Groot R."/>
            <person name="Kuo A."/>
            <person name="Mondo S.J."/>
            <person name="Salamov A.A."/>
            <person name="Labutti K."/>
            <person name="Zhao Z."/>
            <person name="Chiniquy J."/>
            <person name="Barry K."/>
            <person name="Brewer H.M."/>
            <person name="Purvine S.O."/>
            <person name="Wright A.T."/>
            <person name="Boxma B."/>
            <person name="Van Alen T."/>
            <person name="Hackstein J.H."/>
            <person name="Baker S.E."/>
            <person name="Grigoriev I.V."/>
            <person name="O'Malley M.A."/>
        </authorList>
    </citation>
    <scope>NUCLEOTIDE SEQUENCE [LARGE SCALE GENOMIC DNA]</scope>
    <source>
        <strain evidence="1 2">S4</strain>
    </source>
</reference>
<dbReference type="EMBL" id="MCFG01000581">
    <property type="protein sequence ID" value="ORX63842.1"/>
    <property type="molecule type" value="Genomic_DNA"/>
</dbReference>
<sequence>MNNFPNQKGKSRIRTSDIYDKVSEIKDQWREIANEKKNRSVIKIIQKTLKY</sequence>
<proteinExistence type="predicted"/>
<evidence type="ECO:0000313" key="2">
    <source>
        <dbReference type="Proteomes" id="UP000193944"/>
    </source>
</evidence>